<dbReference type="InterPro" id="IPR023214">
    <property type="entry name" value="HAD_sf"/>
</dbReference>
<dbReference type="Gene3D" id="3.40.50.1000">
    <property type="entry name" value="HAD superfamily/HAD-like"/>
    <property type="match status" value="1"/>
</dbReference>
<evidence type="ECO:0000313" key="1">
    <source>
        <dbReference type="EMBL" id="TDT17973.1"/>
    </source>
</evidence>
<evidence type="ECO:0000313" key="2">
    <source>
        <dbReference type="Proteomes" id="UP000294558"/>
    </source>
</evidence>
<keyword evidence="1" id="KW-0378">Hydrolase</keyword>
<dbReference type="OrthoDB" id="9799365at2"/>
<dbReference type="GO" id="GO:0016787">
    <property type="term" value="F:hydrolase activity"/>
    <property type="evidence" value="ECO:0007669"/>
    <property type="project" value="UniProtKB-KW"/>
</dbReference>
<gene>
    <name evidence="1" type="ORF">BDK89_3587</name>
</gene>
<reference evidence="1 2" key="1">
    <citation type="submission" date="2019-03" db="EMBL/GenBank/DDBJ databases">
        <title>Sequencing the genomes of 1000 actinobacteria strains.</title>
        <authorList>
            <person name="Klenk H.-P."/>
        </authorList>
    </citation>
    <scope>NUCLEOTIDE SEQUENCE [LARGE SCALE GENOMIC DNA]</scope>
    <source>
        <strain evidence="1 2">DSM 18936</strain>
    </source>
</reference>
<dbReference type="AlphaFoldDB" id="A0A4R7I5K3"/>
<dbReference type="SUPFAM" id="SSF56784">
    <property type="entry name" value="HAD-like"/>
    <property type="match status" value="1"/>
</dbReference>
<dbReference type="Proteomes" id="UP000294558">
    <property type="component" value="Unassembled WGS sequence"/>
</dbReference>
<dbReference type="Pfam" id="PF12710">
    <property type="entry name" value="HAD"/>
    <property type="match status" value="1"/>
</dbReference>
<name>A0A4R7I5K3_9ACTN</name>
<sequence length="303" mass="33116">MTDRLPSWRPGPTRDAIIEFLDAIDDVPIDERVAYIDNDGTLWCEKPTYVQLDFFVDALQRRVADDARLAERPEFDAVLSGDRAKLAEVGLPKVATAVASLFDGRTPDEFAAAVDEFIGRYRHRTTGAPIGGVVYQPMLELIDELRAHDVAVGVVTGGGTEFVRRVSHGLYGVEPGMVVGTMIGYQFGRDDDGRPELRRTMSMMSAPNEGGAKIAHIQANIGQRPLIAIGNSGGDREMLEWAQAHPRGGLAVLIDHDDAEREFAYASEAATFTDPEPIVDVGRRLGWTIVSMATDWSTVFATA</sequence>
<proteinExistence type="predicted"/>
<dbReference type="EMBL" id="SOAU01000001">
    <property type="protein sequence ID" value="TDT17973.1"/>
    <property type="molecule type" value="Genomic_DNA"/>
</dbReference>
<keyword evidence="2" id="KW-1185">Reference proteome</keyword>
<organism evidence="1 2">
    <name type="scientific">Ilumatobacter fluminis</name>
    <dbReference type="NCBI Taxonomy" id="467091"/>
    <lineage>
        <taxon>Bacteria</taxon>
        <taxon>Bacillati</taxon>
        <taxon>Actinomycetota</taxon>
        <taxon>Acidimicrobiia</taxon>
        <taxon>Acidimicrobiales</taxon>
        <taxon>Ilumatobacteraceae</taxon>
        <taxon>Ilumatobacter</taxon>
    </lineage>
</organism>
<dbReference type="InterPro" id="IPR036412">
    <property type="entry name" value="HAD-like_sf"/>
</dbReference>
<protein>
    <submittedName>
        <fullName evidence="1">Haloacid dehalogenase-like hydrolase</fullName>
    </submittedName>
</protein>
<dbReference type="RefSeq" id="WP_133870221.1">
    <property type="nucleotide sequence ID" value="NZ_SOAU01000001.1"/>
</dbReference>
<accession>A0A4R7I5K3</accession>
<comment type="caution">
    <text evidence="1">The sequence shown here is derived from an EMBL/GenBank/DDBJ whole genome shotgun (WGS) entry which is preliminary data.</text>
</comment>